<accession>A0A371DBB0</accession>
<name>A0A371DBB0_9APHY</name>
<dbReference type="Proteomes" id="UP000256964">
    <property type="component" value="Unassembled WGS sequence"/>
</dbReference>
<dbReference type="EMBL" id="KZ857403">
    <property type="protein sequence ID" value="RDX49831.1"/>
    <property type="molecule type" value="Genomic_DNA"/>
</dbReference>
<sequence length="146" mass="16635">MWALLAAAAGGGPRDRARRASQVAIRDRRCGGCVASHTWVLFVVARKRQVSRRYFEFITARYRYGYNSRTELERDADHALVRQASSSARSSSQPSLRACPMASLLRAIARRARSCRPQLRRSAFAASWLRSETLLVRHYRSSPRPR</sequence>
<reference evidence="1 2" key="1">
    <citation type="journal article" date="2018" name="Biotechnol. Biofuels">
        <title>Integrative visual omics of the white-rot fungus Polyporus brumalis exposes the biotechnological potential of its oxidative enzymes for delignifying raw plant biomass.</title>
        <authorList>
            <person name="Miyauchi S."/>
            <person name="Rancon A."/>
            <person name="Drula E."/>
            <person name="Hage H."/>
            <person name="Chaduli D."/>
            <person name="Favel A."/>
            <person name="Grisel S."/>
            <person name="Henrissat B."/>
            <person name="Herpoel-Gimbert I."/>
            <person name="Ruiz-Duenas F.J."/>
            <person name="Chevret D."/>
            <person name="Hainaut M."/>
            <person name="Lin J."/>
            <person name="Wang M."/>
            <person name="Pangilinan J."/>
            <person name="Lipzen A."/>
            <person name="Lesage-Meessen L."/>
            <person name="Navarro D."/>
            <person name="Riley R."/>
            <person name="Grigoriev I.V."/>
            <person name="Zhou S."/>
            <person name="Raouche S."/>
            <person name="Rosso M.N."/>
        </authorList>
    </citation>
    <scope>NUCLEOTIDE SEQUENCE [LARGE SCALE GENOMIC DNA]</scope>
    <source>
        <strain evidence="1 2">BRFM 1820</strain>
    </source>
</reference>
<keyword evidence="2" id="KW-1185">Reference proteome</keyword>
<gene>
    <name evidence="1" type="ORF">OH76DRAFT_514749</name>
</gene>
<evidence type="ECO:0000313" key="1">
    <source>
        <dbReference type="EMBL" id="RDX49831.1"/>
    </source>
</evidence>
<proteinExistence type="predicted"/>
<dbReference type="AlphaFoldDB" id="A0A371DBB0"/>
<protein>
    <submittedName>
        <fullName evidence="1">Uncharacterized protein</fullName>
    </submittedName>
</protein>
<organism evidence="1 2">
    <name type="scientific">Lentinus brumalis</name>
    <dbReference type="NCBI Taxonomy" id="2498619"/>
    <lineage>
        <taxon>Eukaryota</taxon>
        <taxon>Fungi</taxon>
        <taxon>Dikarya</taxon>
        <taxon>Basidiomycota</taxon>
        <taxon>Agaricomycotina</taxon>
        <taxon>Agaricomycetes</taxon>
        <taxon>Polyporales</taxon>
        <taxon>Polyporaceae</taxon>
        <taxon>Lentinus</taxon>
    </lineage>
</organism>
<evidence type="ECO:0000313" key="2">
    <source>
        <dbReference type="Proteomes" id="UP000256964"/>
    </source>
</evidence>